<feature type="transmembrane region" description="Helical" evidence="7">
    <location>
        <begin position="115"/>
        <end position="137"/>
    </location>
</feature>
<organism evidence="9 10">
    <name type="scientific">Vibrio viridaestus</name>
    <dbReference type="NCBI Taxonomy" id="2487322"/>
    <lineage>
        <taxon>Bacteria</taxon>
        <taxon>Pseudomonadati</taxon>
        <taxon>Pseudomonadota</taxon>
        <taxon>Gammaproteobacteria</taxon>
        <taxon>Vibrionales</taxon>
        <taxon>Vibrionaceae</taxon>
        <taxon>Vibrio</taxon>
    </lineage>
</organism>
<feature type="transmembrane region" description="Helical" evidence="7">
    <location>
        <begin position="58"/>
        <end position="78"/>
    </location>
</feature>
<comment type="subcellular location">
    <subcellularLocation>
        <location evidence="1">Cell membrane</location>
        <topology evidence="1">Multi-pass membrane protein</topology>
    </subcellularLocation>
</comment>
<feature type="transmembrane region" description="Helical" evidence="7">
    <location>
        <begin position="319"/>
        <end position="339"/>
    </location>
</feature>
<dbReference type="InterPro" id="IPR011701">
    <property type="entry name" value="MFS"/>
</dbReference>
<feature type="transmembrane region" description="Helical" evidence="7">
    <location>
        <begin position="176"/>
        <end position="201"/>
    </location>
</feature>
<evidence type="ECO:0000313" key="10">
    <source>
        <dbReference type="Proteomes" id="UP000281112"/>
    </source>
</evidence>
<feature type="transmembrane region" description="Helical" evidence="7">
    <location>
        <begin position="381"/>
        <end position="401"/>
    </location>
</feature>
<dbReference type="EMBL" id="RJVQ01000001">
    <property type="protein sequence ID" value="RQW64519.1"/>
    <property type="molecule type" value="Genomic_DNA"/>
</dbReference>
<dbReference type="PANTHER" id="PTHR23517:SF13">
    <property type="entry name" value="MAJOR FACILITATOR SUPERFAMILY MFS_1"/>
    <property type="match status" value="1"/>
</dbReference>
<dbReference type="AlphaFoldDB" id="A0A3N9TJL9"/>
<keyword evidence="2" id="KW-0813">Transport</keyword>
<dbReference type="GO" id="GO:0022857">
    <property type="term" value="F:transmembrane transporter activity"/>
    <property type="evidence" value="ECO:0007669"/>
    <property type="project" value="InterPro"/>
</dbReference>
<sequence length="411" mass="44265">MKDSLAQYETTMPTKYHYKTTLSRVGICLVILASLTSSGLPSPLYSIYQAQLNLSNTMINVMFSAYAVGVLMTLLVMMPVSDRVTDRRQLIILSSLLLVLSATLMIFSSNIDTLILGRFISGIATGTLLGSANAALLELHPKRDPKITAILSTLSFTLGSATGPLISGFLKKIDFVATTSSFCVLIGMAIIAIPLVMLTRIPVERAIPNNAQLDNVIPSNPLRSLPFIVSALTLVTSWSVGAVFMSSGQLFTSDLALVKDAFIAAALITTFQLSAGFGQVFSRRFNPLTAVTLGTILSAIAQILMCLSALFSYTTFYEIFSLFVGLGYGIAFVGATGIVNTYAPSAQRARFLSAFYVVGYVMGNAVPAILVGMLIDHFNLRISIISFTAWIAIVSVVLIICTRKMRQQPSQ</sequence>
<dbReference type="Gene3D" id="1.20.1250.20">
    <property type="entry name" value="MFS general substrate transporter like domains"/>
    <property type="match status" value="1"/>
</dbReference>
<evidence type="ECO:0000259" key="8">
    <source>
        <dbReference type="PROSITE" id="PS50850"/>
    </source>
</evidence>
<dbReference type="InterPro" id="IPR036259">
    <property type="entry name" value="MFS_trans_sf"/>
</dbReference>
<dbReference type="SUPFAM" id="SSF103473">
    <property type="entry name" value="MFS general substrate transporter"/>
    <property type="match status" value="1"/>
</dbReference>
<keyword evidence="5 7" id="KW-1133">Transmembrane helix</keyword>
<keyword evidence="4 7" id="KW-0812">Transmembrane</keyword>
<dbReference type="Proteomes" id="UP000281112">
    <property type="component" value="Unassembled WGS sequence"/>
</dbReference>
<dbReference type="OrthoDB" id="9814303at2"/>
<evidence type="ECO:0000256" key="1">
    <source>
        <dbReference type="ARBA" id="ARBA00004651"/>
    </source>
</evidence>
<keyword evidence="3" id="KW-1003">Cell membrane</keyword>
<feature type="transmembrane region" description="Helical" evidence="7">
    <location>
        <begin position="351"/>
        <end position="375"/>
    </location>
</feature>
<dbReference type="PANTHER" id="PTHR23517">
    <property type="entry name" value="RESISTANCE PROTEIN MDTM, PUTATIVE-RELATED-RELATED"/>
    <property type="match status" value="1"/>
</dbReference>
<name>A0A3N9TJL9_9VIBR</name>
<keyword evidence="6 7" id="KW-0472">Membrane</keyword>
<protein>
    <submittedName>
        <fullName evidence="9">MFS transporter</fullName>
    </submittedName>
</protein>
<evidence type="ECO:0000256" key="5">
    <source>
        <dbReference type="ARBA" id="ARBA00022989"/>
    </source>
</evidence>
<reference evidence="9 10" key="1">
    <citation type="submission" date="2018-11" db="EMBL/GenBank/DDBJ databases">
        <title>Vibrio LJC006 sp. nov., isolated from seawater during the bloom of the enteromorpha.</title>
        <authorList>
            <person name="Liang J."/>
        </authorList>
    </citation>
    <scope>NUCLEOTIDE SEQUENCE [LARGE SCALE GENOMIC DNA]</scope>
    <source>
        <strain evidence="9 10">LJC006</strain>
    </source>
</reference>
<evidence type="ECO:0000256" key="4">
    <source>
        <dbReference type="ARBA" id="ARBA00022692"/>
    </source>
</evidence>
<feature type="transmembrane region" description="Helical" evidence="7">
    <location>
        <begin position="288"/>
        <end position="313"/>
    </location>
</feature>
<evidence type="ECO:0000256" key="2">
    <source>
        <dbReference type="ARBA" id="ARBA00022448"/>
    </source>
</evidence>
<dbReference type="PROSITE" id="PS50850">
    <property type="entry name" value="MFS"/>
    <property type="match status" value="1"/>
</dbReference>
<dbReference type="InterPro" id="IPR050171">
    <property type="entry name" value="MFS_Transporters"/>
</dbReference>
<keyword evidence="10" id="KW-1185">Reference proteome</keyword>
<evidence type="ECO:0000256" key="7">
    <source>
        <dbReference type="SAM" id="Phobius"/>
    </source>
</evidence>
<dbReference type="InterPro" id="IPR020846">
    <property type="entry name" value="MFS_dom"/>
</dbReference>
<feature type="domain" description="Major facilitator superfamily (MFS) profile" evidence="8">
    <location>
        <begin position="22"/>
        <end position="406"/>
    </location>
</feature>
<dbReference type="RefSeq" id="WP_124935171.1">
    <property type="nucleotide sequence ID" value="NZ_RJVQ01000001.1"/>
</dbReference>
<accession>A0A3N9TJL9</accession>
<proteinExistence type="predicted"/>
<evidence type="ECO:0000256" key="3">
    <source>
        <dbReference type="ARBA" id="ARBA00022475"/>
    </source>
</evidence>
<dbReference type="GO" id="GO:0005886">
    <property type="term" value="C:plasma membrane"/>
    <property type="evidence" value="ECO:0007669"/>
    <property type="project" value="UniProtKB-SubCell"/>
</dbReference>
<dbReference type="Pfam" id="PF07690">
    <property type="entry name" value="MFS_1"/>
    <property type="match status" value="1"/>
</dbReference>
<gene>
    <name evidence="9" type="ORF">EES38_00265</name>
</gene>
<comment type="caution">
    <text evidence="9">The sequence shown here is derived from an EMBL/GenBank/DDBJ whole genome shotgun (WGS) entry which is preliminary data.</text>
</comment>
<feature type="transmembrane region" description="Helical" evidence="7">
    <location>
        <begin position="21"/>
        <end position="38"/>
    </location>
</feature>
<evidence type="ECO:0000313" key="9">
    <source>
        <dbReference type="EMBL" id="RQW64519.1"/>
    </source>
</evidence>
<feature type="transmembrane region" description="Helical" evidence="7">
    <location>
        <begin position="222"/>
        <end position="241"/>
    </location>
</feature>
<evidence type="ECO:0000256" key="6">
    <source>
        <dbReference type="ARBA" id="ARBA00023136"/>
    </source>
</evidence>
<feature type="transmembrane region" description="Helical" evidence="7">
    <location>
        <begin position="149"/>
        <end position="170"/>
    </location>
</feature>
<feature type="transmembrane region" description="Helical" evidence="7">
    <location>
        <begin position="90"/>
        <end position="109"/>
    </location>
</feature>
<feature type="transmembrane region" description="Helical" evidence="7">
    <location>
        <begin position="261"/>
        <end position="281"/>
    </location>
</feature>